<dbReference type="NCBIfam" id="TIGR01167">
    <property type="entry name" value="LPXTG_anchor"/>
    <property type="match status" value="1"/>
</dbReference>
<evidence type="ECO:0000256" key="4">
    <source>
        <dbReference type="ARBA" id="ARBA00023088"/>
    </source>
</evidence>
<evidence type="ECO:0000256" key="6">
    <source>
        <dbReference type="SAM" id="Phobius"/>
    </source>
</evidence>
<keyword evidence="1" id="KW-0134">Cell wall</keyword>
<dbReference type="GeneID" id="97758443"/>
<dbReference type="InterPro" id="IPR013552">
    <property type="entry name" value="Thioester_dom"/>
</dbReference>
<dbReference type="NCBIfam" id="TIGR03934">
    <property type="entry name" value="TQXA_dom"/>
    <property type="match status" value="1"/>
</dbReference>
<keyword evidence="2" id="KW-0964">Secreted</keyword>
<dbReference type="RefSeq" id="WP_162823956.1">
    <property type="nucleotide sequence ID" value="NZ_BMSP01000007.1"/>
</dbReference>
<dbReference type="InterPro" id="IPR008475">
    <property type="entry name" value="PLipase_C_C"/>
</dbReference>
<dbReference type="NCBIfam" id="NF041528">
    <property type="entry name" value="strep_LAETG"/>
    <property type="match status" value="1"/>
</dbReference>
<name>A0ABY5FEK3_9ACTN</name>
<keyword evidence="3" id="KW-0732">Signal</keyword>
<organism evidence="8 9">
    <name type="scientific">Streptomyces cavourensis</name>
    <dbReference type="NCBI Taxonomy" id="67258"/>
    <lineage>
        <taxon>Bacteria</taxon>
        <taxon>Bacillati</taxon>
        <taxon>Actinomycetota</taxon>
        <taxon>Actinomycetes</taxon>
        <taxon>Kitasatosporales</taxon>
        <taxon>Streptomycetaceae</taxon>
        <taxon>Streptomyces</taxon>
    </lineage>
</organism>
<dbReference type="Pfam" id="PF05506">
    <property type="entry name" value="PLipase_C_C"/>
    <property type="match status" value="1"/>
</dbReference>
<accession>A0ABY5FEK3</accession>
<feature type="domain" description="Gram-positive cocci surface proteins LPxTG" evidence="7">
    <location>
        <begin position="468"/>
        <end position="506"/>
    </location>
</feature>
<protein>
    <submittedName>
        <fullName evidence="8">Cys-Gln thioester bond-forming surface protein</fullName>
    </submittedName>
</protein>
<evidence type="ECO:0000313" key="8">
    <source>
        <dbReference type="EMBL" id="UTR82125.1"/>
    </source>
</evidence>
<proteinExistence type="predicted"/>
<feature type="compositionally biased region" description="Gly residues" evidence="5">
    <location>
        <begin position="458"/>
        <end position="467"/>
    </location>
</feature>
<sequence length="506" mass="50686">MFANFSSPNATGRGITGRRIAASVATAGLLVLGSLAGAGSAAADGGDVHHQGGAVATLDGLKTYDTARLDVGNGRTTNISAGLFEMSVEGGGRLQTYCIDIHNPTQNKAKYLETPWGQTSLGNNKDAGKILWILRNSYPQVGDLNALAQKSGAGQLSAKTAAAGTQVAIWRFSDGAKVEAKNRQAEKLADWLEAQAQNLQEPKTSLTLDPNAVSGKSGSKIGPVTVHTDAEKVSVAANSDATAAGIKVTDKDGQPITSVNDGTELYFDVPAGTPDGTASLTAKATTQVPVGRAFASPSKSQTQILAGSTESTISADATVNWASKGAIPSVTAEKNCSANGIDVKVSNDGDAPFTFKLGDAEHTVPAGETKTVTVPVGEDEAYDITVTGPDGFSERFQGVLDCETQGTPAPSTGGSGGTPPTSPAPSPSDTDGGTTGETTGGTTGDTTGGTTGETTGDKTGGTTGGGDLAETGSSSATPLIAGLAVALVAAGGAALFLLRRKKAAGQ</sequence>
<evidence type="ECO:0000256" key="1">
    <source>
        <dbReference type="ARBA" id="ARBA00022512"/>
    </source>
</evidence>
<keyword evidence="4" id="KW-0572">Peptidoglycan-anchor</keyword>
<dbReference type="EMBL" id="CP101397">
    <property type="protein sequence ID" value="UTR82125.1"/>
    <property type="molecule type" value="Genomic_DNA"/>
</dbReference>
<feature type="compositionally biased region" description="Gly residues" evidence="5">
    <location>
        <begin position="433"/>
        <end position="451"/>
    </location>
</feature>
<evidence type="ECO:0000256" key="5">
    <source>
        <dbReference type="SAM" id="MobiDB-lite"/>
    </source>
</evidence>
<evidence type="ECO:0000256" key="2">
    <source>
        <dbReference type="ARBA" id="ARBA00022525"/>
    </source>
</evidence>
<keyword evidence="6" id="KW-0812">Transmembrane</keyword>
<dbReference type="PROSITE" id="PS50847">
    <property type="entry name" value="GRAM_POS_ANCHORING"/>
    <property type="match status" value="1"/>
</dbReference>
<evidence type="ECO:0000259" key="7">
    <source>
        <dbReference type="PROSITE" id="PS50847"/>
    </source>
</evidence>
<dbReference type="Gene3D" id="1.10.150.480">
    <property type="match status" value="1"/>
</dbReference>
<keyword evidence="6" id="KW-0472">Membrane</keyword>
<evidence type="ECO:0000256" key="3">
    <source>
        <dbReference type="ARBA" id="ARBA00022729"/>
    </source>
</evidence>
<dbReference type="Proteomes" id="UP001058236">
    <property type="component" value="Chromosome"/>
</dbReference>
<evidence type="ECO:0000313" key="9">
    <source>
        <dbReference type="Proteomes" id="UP001058236"/>
    </source>
</evidence>
<dbReference type="InterPro" id="IPR023849">
    <property type="entry name" value="TQXA_dom"/>
</dbReference>
<dbReference type="InterPro" id="IPR019931">
    <property type="entry name" value="LPXTG_anchor"/>
</dbReference>
<gene>
    <name evidence="8" type="ORF">NLU04_28425</name>
</gene>
<keyword evidence="9" id="KW-1185">Reference proteome</keyword>
<keyword evidence="6" id="KW-1133">Transmembrane helix</keyword>
<reference evidence="8" key="1">
    <citation type="submission" date="2022-07" db="EMBL/GenBank/DDBJ databases">
        <title>Genomic of Streptomyces cavourensis F2.</title>
        <authorList>
            <person name="Hu S."/>
            <person name="Liang W."/>
        </authorList>
    </citation>
    <scope>NUCLEOTIDE SEQUENCE</scope>
    <source>
        <strain evidence="8">F2</strain>
    </source>
</reference>
<feature type="region of interest" description="Disordered" evidence="5">
    <location>
        <begin position="402"/>
        <end position="474"/>
    </location>
</feature>
<dbReference type="Pfam" id="PF08341">
    <property type="entry name" value="TED"/>
    <property type="match status" value="1"/>
</dbReference>
<feature type="transmembrane region" description="Helical" evidence="6">
    <location>
        <begin position="479"/>
        <end position="498"/>
    </location>
</feature>